<dbReference type="PANTHER" id="PTHR42832:SF1">
    <property type="entry name" value="GLUTAMATE-PYRUVATE AMINOTRANSFERASE ALAC"/>
    <property type="match status" value="1"/>
</dbReference>
<dbReference type="GO" id="GO:0030170">
    <property type="term" value="F:pyridoxal phosphate binding"/>
    <property type="evidence" value="ECO:0007669"/>
    <property type="project" value="InterPro"/>
</dbReference>
<dbReference type="CDD" id="cd00609">
    <property type="entry name" value="AAT_like"/>
    <property type="match status" value="1"/>
</dbReference>
<dbReference type="STRING" id="1121442.SAMN02745702_00487"/>
<dbReference type="GO" id="GO:0008483">
    <property type="term" value="F:transaminase activity"/>
    <property type="evidence" value="ECO:0007669"/>
    <property type="project" value="UniProtKB-KW"/>
</dbReference>
<keyword evidence="3 4" id="KW-0808">Transferase</keyword>
<dbReference type="OrthoDB" id="9804474at2"/>
<dbReference type="Gene3D" id="3.90.1150.10">
    <property type="entry name" value="Aspartate Aminotransferase, domain 1"/>
    <property type="match status" value="1"/>
</dbReference>
<dbReference type="EMBL" id="FUYA01000001">
    <property type="protein sequence ID" value="SKA65173.1"/>
    <property type="molecule type" value="Genomic_DNA"/>
</dbReference>
<reference evidence="6 7" key="1">
    <citation type="submission" date="2017-02" db="EMBL/GenBank/DDBJ databases">
        <authorList>
            <person name="Peterson S.W."/>
        </authorList>
    </citation>
    <scope>NUCLEOTIDE SEQUENCE [LARGE SCALE GENOMIC DNA]</scope>
    <source>
        <strain evidence="6 7">DSM 18034</strain>
    </source>
</reference>
<comment type="cofactor">
    <cofactor evidence="1 4">
        <name>pyridoxal 5'-phosphate</name>
        <dbReference type="ChEBI" id="CHEBI:597326"/>
    </cofactor>
</comment>
<evidence type="ECO:0000259" key="5">
    <source>
        <dbReference type="Pfam" id="PF00155"/>
    </source>
</evidence>
<evidence type="ECO:0000256" key="3">
    <source>
        <dbReference type="ARBA" id="ARBA00022679"/>
    </source>
</evidence>
<dbReference type="RefSeq" id="WP_078683790.1">
    <property type="nucleotide sequence ID" value="NZ_FUYA01000001.1"/>
</dbReference>
<dbReference type="Pfam" id="PF00155">
    <property type="entry name" value="Aminotran_1_2"/>
    <property type="match status" value="1"/>
</dbReference>
<name>A0A1T4VJS2_9BACT</name>
<accession>A0A1T4VJS2</accession>
<dbReference type="InterPro" id="IPR015422">
    <property type="entry name" value="PyrdxlP-dep_Trfase_small"/>
</dbReference>
<evidence type="ECO:0000256" key="2">
    <source>
        <dbReference type="ARBA" id="ARBA00022576"/>
    </source>
</evidence>
<evidence type="ECO:0000256" key="4">
    <source>
        <dbReference type="RuleBase" id="RU000481"/>
    </source>
</evidence>
<dbReference type="Gene3D" id="3.40.640.10">
    <property type="entry name" value="Type I PLP-dependent aspartate aminotransferase-like (Major domain)"/>
    <property type="match status" value="1"/>
</dbReference>
<dbReference type="PROSITE" id="PS00105">
    <property type="entry name" value="AA_TRANSFER_CLASS_1"/>
    <property type="match status" value="1"/>
</dbReference>
<protein>
    <recommendedName>
        <fullName evidence="4">Aminotransferase</fullName>
        <ecNumber evidence="4">2.6.1.-</ecNumber>
    </recommendedName>
</protein>
<keyword evidence="2 4" id="KW-0032">Aminotransferase</keyword>
<organism evidence="6 7">
    <name type="scientific">Desulfobaculum bizertense DSM 18034</name>
    <dbReference type="NCBI Taxonomy" id="1121442"/>
    <lineage>
        <taxon>Bacteria</taxon>
        <taxon>Pseudomonadati</taxon>
        <taxon>Thermodesulfobacteriota</taxon>
        <taxon>Desulfovibrionia</taxon>
        <taxon>Desulfovibrionales</taxon>
        <taxon>Desulfovibrionaceae</taxon>
        <taxon>Desulfobaculum</taxon>
    </lineage>
</organism>
<evidence type="ECO:0000313" key="6">
    <source>
        <dbReference type="EMBL" id="SKA65173.1"/>
    </source>
</evidence>
<comment type="similarity">
    <text evidence="4">Belongs to the class-I pyridoxal-phosphate-dependent aminotransferase family.</text>
</comment>
<dbReference type="EC" id="2.6.1.-" evidence="4"/>
<dbReference type="InterPro" id="IPR015424">
    <property type="entry name" value="PyrdxlP-dep_Trfase"/>
</dbReference>
<dbReference type="SUPFAM" id="SSF53383">
    <property type="entry name" value="PLP-dependent transferases"/>
    <property type="match status" value="1"/>
</dbReference>
<dbReference type="InterPro" id="IPR050881">
    <property type="entry name" value="LL-DAP_aminotransferase"/>
</dbReference>
<dbReference type="Proteomes" id="UP000189733">
    <property type="component" value="Unassembled WGS sequence"/>
</dbReference>
<proteinExistence type="inferred from homology"/>
<evidence type="ECO:0000313" key="7">
    <source>
        <dbReference type="Proteomes" id="UP000189733"/>
    </source>
</evidence>
<dbReference type="AlphaFoldDB" id="A0A1T4VJS2"/>
<dbReference type="InterPro" id="IPR004838">
    <property type="entry name" value="NHTrfase_class1_PyrdxlP-BS"/>
</dbReference>
<keyword evidence="7" id="KW-1185">Reference proteome</keyword>
<dbReference type="PANTHER" id="PTHR42832">
    <property type="entry name" value="AMINO ACID AMINOTRANSFERASE"/>
    <property type="match status" value="1"/>
</dbReference>
<gene>
    <name evidence="6" type="ORF">SAMN02745702_00487</name>
</gene>
<feature type="domain" description="Aminotransferase class I/classII large" evidence="5">
    <location>
        <begin position="31"/>
        <end position="370"/>
    </location>
</feature>
<dbReference type="InterPro" id="IPR004839">
    <property type="entry name" value="Aminotransferase_I/II_large"/>
</dbReference>
<evidence type="ECO:0000256" key="1">
    <source>
        <dbReference type="ARBA" id="ARBA00001933"/>
    </source>
</evidence>
<dbReference type="InterPro" id="IPR015421">
    <property type="entry name" value="PyrdxlP-dep_Trfase_major"/>
</dbReference>
<sequence length="393" mass="44417">MNQFPRIHRLPPYVFSVVNQLKMKLRRQNVDIVDLSMGNPDTPTPQHIVDKLVEASQKPSNHRYSVSRGIPNLRAAICDWYARRYGVYLDPDQEAISCMGSKEGIAHLALAMLQPGDVVFTQDPAYPIHPYCAIIAGADVRRIPIGPERDFIEDLELAMRQTWPKPKLLIYCYPHNPTAEVVDVSFHQRIVDFAKEHGIFVIHDLAYADFTFDGYEAPSFLQANGAKEVGVEFFSMSKSYSMAGWRMGFCCGNRDMVQALTRMKSYLDYGIFQPIQIAATVALNGPQDCVKETVEVYRKRRDILCEGLNRIGWEVTPPKATMFLWAKIPEPFRDMGSVEFSKMLLKDAHVAVSPGLGFGHYGDDHVRFALIENKQRTQQAIRGIKTVLEGASS</sequence>